<dbReference type="FunFam" id="3.40.50.720:FF:000033">
    <property type="entry name" value="Adenylyltransferase and sulfurtransferase MOCS3"/>
    <property type="match status" value="1"/>
</dbReference>
<evidence type="ECO:0000256" key="11">
    <source>
        <dbReference type="ARBA" id="ARBA00075328"/>
    </source>
</evidence>
<comment type="subunit">
    <text evidence="7">Homodimer. Forms a stable heterotetrameric complex of 2 MoeB and 2 MoaD during adenylation of MoaD.</text>
</comment>
<gene>
    <name evidence="14" type="ordered locus">DP1685</name>
</gene>
<comment type="function">
    <text evidence="6">Catalyzes the adenylation by ATP of the carboxyl group of the C-terminal glycine of sulfur carrier protein MoaD.</text>
</comment>
<dbReference type="PANTHER" id="PTHR10953">
    <property type="entry name" value="UBIQUITIN-ACTIVATING ENZYME E1"/>
    <property type="match status" value="1"/>
</dbReference>
<proteinExistence type="inferred from homology"/>
<dbReference type="STRING" id="177439.DP1685"/>
<keyword evidence="2" id="KW-0808">Transferase</keyword>
<comment type="catalytic activity">
    <reaction evidence="5">
        <text>[molybdopterin-synthase sulfur-carrier protein]-C-terminal Gly-Gly + ATP + H(+) = [molybdopterin-synthase sulfur-carrier protein]-C-terminal Gly-Gly-AMP + diphosphate</text>
        <dbReference type="Rhea" id="RHEA:43616"/>
        <dbReference type="Rhea" id="RHEA-COMP:12159"/>
        <dbReference type="Rhea" id="RHEA-COMP:12202"/>
        <dbReference type="ChEBI" id="CHEBI:15378"/>
        <dbReference type="ChEBI" id="CHEBI:30616"/>
        <dbReference type="ChEBI" id="CHEBI:33019"/>
        <dbReference type="ChEBI" id="CHEBI:90618"/>
        <dbReference type="ChEBI" id="CHEBI:90778"/>
        <dbReference type="EC" id="2.7.7.80"/>
    </reaction>
</comment>
<evidence type="ECO:0000256" key="6">
    <source>
        <dbReference type="ARBA" id="ARBA00055169"/>
    </source>
</evidence>
<comment type="similarity">
    <text evidence="1">Belongs to the HesA/MoeB/ThiF family.</text>
</comment>
<evidence type="ECO:0000256" key="4">
    <source>
        <dbReference type="ARBA" id="ARBA00022840"/>
    </source>
</evidence>
<evidence type="ECO:0000256" key="5">
    <source>
        <dbReference type="ARBA" id="ARBA00052218"/>
    </source>
</evidence>
<dbReference type="Pfam" id="PF00899">
    <property type="entry name" value="ThiF"/>
    <property type="match status" value="1"/>
</dbReference>
<dbReference type="InterPro" id="IPR035985">
    <property type="entry name" value="Ubiquitin-activating_enz"/>
</dbReference>
<dbReference type="GO" id="GO:0008641">
    <property type="term" value="F:ubiquitin-like modifier activating enzyme activity"/>
    <property type="evidence" value="ECO:0007669"/>
    <property type="project" value="InterPro"/>
</dbReference>
<reference evidence="15" key="1">
    <citation type="journal article" date="2004" name="Environ. Microbiol.">
        <title>The genome of Desulfotalea psychrophila, a sulfate-reducing bacterium from permanently cold Arctic sediments.</title>
        <authorList>
            <person name="Rabus R."/>
            <person name="Ruepp A."/>
            <person name="Frickey T."/>
            <person name="Rattei T."/>
            <person name="Fartmann B."/>
            <person name="Stark M."/>
            <person name="Bauer M."/>
            <person name="Zibat A."/>
            <person name="Lombardot T."/>
            <person name="Becker I."/>
            <person name="Amann J."/>
            <person name="Gellner K."/>
            <person name="Teeling H."/>
            <person name="Leuschner W.D."/>
            <person name="Gloeckner F.-O."/>
            <person name="Lupas A.N."/>
            <person name="Amann R."/>
            <person name="Klenk H.-P."/>
        </authorList>
    </citation>
    <scope>NUCLEOTIDE SEQUENCE [LARGE SCALE GENOMIC DNA]</scope>
    <source>
        <strain evidence="15">DSM 12343 / LSv54</strain>
    </source>
</reference>
<accession>Q6AML1</accession>
<evidence type="ECO:0000256" key="10">
    <source>
        <dbReference type="ARBA" id="ARBA00075110"/>
    </source>
</evidence>
<dbReference type="InterPro" id="IPR045886">
    <property type="entry name" value="ThiF/MoeB/HesA"/>
</dbReference>
<dbReference type="GO" id="GO:0005524">
    <property type="term" value="F:ATP binding"/>
    <property type="evidence" value="ECO:0007669"/>
    <property type="project" value="UniProtKB-KW"/>
</dbReference>
<dbReference type="eggNOG" id="COG0476">
    <property type="taxonomic scope" value="Bacteria"/>
</dbReference>
<dbReference type="CDD" id="cd00757">
    <property type="entry name" value="ThiF_MoeB_HesA_family"/>
    <property type="match status" value="1"/>
</dbReference>
<organism evidence="14 15">
    <name type="scientific">Desulfotalea psychrophila (strain LSv54 / DSM 12343)</name>
    <dbReference type="NCBI Taxonomy" id="177439"/>
    <lineage>
        <taxon>Bacteria</taxon>
        <taxon>Pseudomonadati</taxon>
        <taxon>Thermodesulfobacteriota</taxon>
        <taxon>Desulfobulbia</taxon>
        <taxon>Desulfobulbales</taxon>
        <taxon>Desulfocapsaceae</taxon>
        <taxon>Desulfotalea</taxon>
    </lineage>
</organism>
<evidence type="ECO:0000259" key="13">
    <source>
        <dbReference type="Pfam" id="PF00899"/>
    </source>
</evidence>
<dbReference type="Gene3D" id="3.40.50.720">
    <property type="entry name" value="NAD(P)-binding Rossmann-like Domain"/>
    <property type="match status" value="1"/>
</dbReference>
<sequence length="290" mass="30912">MGLISGEVKFFIALTITFEGKIFHPKYKFDDKRIFQGFSMLTPEQLSRYSRNILLPDIGLDGQEKLLAARVLLVGLGGLGSPIALYLAAAGVGTLGLVDNDSVDLSNLQRQVLYDSSSLGGAKVDATAARIASLNMDVTVHRYPVLFAEENGASLVADYDFVIDATDSIGTKFLINDICVRAGVPFCHGGVLEFIGQVMTVIPGKTACYRCFFKNPPVGDGAKRCSHGGILGSVAGIIGSLQATEALKFITGVGDLLTDSLFICDPSVNMFRTLPISSRDDCEACASLKV</sequence>
<dbReference type="HOGENOM" id="CLU_013325_10_3_7"/>
<dbReference type="GO" id="GO:0005829">
    <property type="term" value="C:cytosol"/>
    <property type="evidence" value="ECO:0007669"/>
    <property type="project" value="TreeGrafter"/>
</dbReference>
<evidence type="ECO:0000256" key="12">
    <source>
        <dbReference type="ARBA" id="ARBA00078531"/>
    </source>
</evidence>
<dbReference type="SUPFAM" id="SSF69572">
    <property type="entry name" value="Activating enzymes of the ubiquitin-like proteins"/>
    <property type="match status" value="1"/>
</dbReference>
<dbReference type="GO" id="GO:0004792">
    <property type="term" value="F:thiosulfate-cyanide sulfurtransferase activity"/>
    <property type="evidence" value="ECO:0007669"/>
    <property type="project" value="TreeGrafter"/>
</dbReference>
<dbReference type="Proteomes" id="UP000000602">
    <property type="component" value="Chromosome"/>
</dbReference>
<evidence type="ECO:0000256" key="3">
    <source>
        <dbReference type="ARBA" id="ARBA00022741"/>
    </source>
</evidence>
<dbReference type="EMBL" id="CR522870">
    <property type="protein sequence ID" value="CAG36414.1"/>
    <property type="molecule type" value="Genomic_DNA"/>
</dbReference>
<name>Q6AML1_DESPS</name>
<dbReference type="GO" id="GO:0061605">
    <property type="term" value="F:molybdopterin-synthase adenylyltransferase activity"/>
    <property type="evidence" value="ECO:0007669"/>
    <property type="project" value="UniProtKB-EC"/>
</dbReference>
<dbReference type="GO" id="GO:0008146">
    <property type="term" value="F:sulfotransferase activity"/>
    <property type="evidence" value="ECO:0007669"/>
    <property type="project" value="TreeGrafter"/>
</dbReference>
<evidence type="ECO:0000256" key="8">
    <source>
        <dbReference type="ARBA" id="ARBA00066884"/>
    </source>
</evidence>
<dbReference type="PANTHER" id="PTHR10953:SF102">
    <property type="entry name" value="ADENYLYLTRANSFERASE AND SULFURTRANSFERASE MOCS3"/>
    <property type="match status" value="1"/>
</dbReference>
<dbReference type="InterPro" id="IPR000594">
    <property type="entry name" value="ThiF_NAD_FAD-bd"/>
</dbReference>
<evidence type="ECO:0000313" key="15">
    <source>
        <dbReference type="Proteomes" id="UP000000602"/>
    </source>
</evidence>
<evidence type="ECO:0000256" key="1">
    <source>
        <dbReference type="ARBA" id="ARBA00009919"/>
    </source>
</evidence>
<feature type="domain" description="THIF-type NAD/FAD binding fold" evidence="13">
    <location>
        <begin position="49"/>
        <end position="283"/>
    </location>
</feature>
<dbReference type="AlphaFoldDB" id="Q6AML1"/>
<keyword evidence="4" id="KW-0067">ATP-binding</keyword>
<dbReference type="EC" id="2.7.7.80" evidence="8"/>
<keyword evidence="15" id="KW-1185">Reference proteome</keyword>
<protein>
    <recommendedName>
        <fullName evidence="9">Molybdopterin-synthase adenylyltransferase</fullName>
        <ecNumber evidence="8">2.7.7.80</ecNumber>
    </recommendedName>
    <alternativeName>
        <fullName evidence="12">MoaD protein adenylase</fullName>
    </alternativeName>
    <alternativeName>
        <fullName evidence="10">Molybdopterin-converting factor subunit 1 adenylase</fullName>
    </alternativeName>
    <alternativeName>
        <fullName evidence="11">Sulfur carrier protein MoaD adenylyltransferase</fullName>
    </alternativeName>
</protein>
<evidence type="ECO:0000256" key="7">
    <source>
        <dbReference type="ARBA" id="ARBA00063809"/>
    </source>
</evidence>
<evidence type="ECO:0000313" key="14">
    <source>
        <dbReference type="EMBL" id="CAG36414.1"/>
    </source>
</evidence>
<keyword evidence="3" id="KW-0547">Nucleotide-binding</keyword>
<dbReference type="KEGG" id="dps:DP1685"/>
<evidence type="ECO:0000256" key="9">
    <source>
        <dbReference type="ARBA" id="ARBA00073635"/>
    </source>
</evidence>
<evidence type="ECO:0000256" key="2">
    <source>
        <dbReference type="ARBA" id="ARBA00022679"/>
    </source>
</evidence>